<feature type="region of interest" description="Disordered" evidence="1">
    <location>
        <begin position="1"/>
        <end position="72"/>
    </location>
</feature>
<reference evidence="2" key="1">
    <citation type="submission" date="2020-12" db="EMBL/GenBank/DDBJ databases">
        <title>Antrihabitans popcorni sp. nov. and Antrihabitans auranticaus sp. nov., isolated from a larva cave.</title>
        <authorList>
            <person name="Lee S.D."/>
            <person name="Kim I.S."/>
        </authorList>
    </citation>
    <scope>NUCLEOTIDE SEQUENCE</scope>
    <source>
        <strain evidence="2">YC3-6</strain>
    </source>
</reference>
<dbReference type="EMBL" id="JAEMNV010000015">
    <property type="protein sequence ID" value="MBJ8342865.1"/>
    <property type="molecule type" value="Genomic_DNA"/>
</dbReference>
<sequence length="72" mass="8004">MNSSEPFLPVKHSRTDEIDAADPGLGAPGTILPPDATDAELKAQQDEFQKRMDQERDHDSLFRTPNPNATDR</sequence>
<organism evidence="2 3">
    <name type="scientific">Antrihabitans stalagmiti</name>
    <dbReference type="NCBI Taxonomy" id="2799499"/>
    <lineage>
        <taxon>Bacteria</taxon>
        <taxon>Bacillati</taxon>
        <taxon>Actinomycetota</taxon>
        <taxon>Actinomycetes</taxon>
        <taxon>Mycobacteriales</taxon>
        <taxon>Nocardiaceae</taxon>
        <taxon>Antrihabitans</taxon>
    </lineage>
</organism>
<comment type="caution">
    <text evidence="2">The sequence shown here is derived from an EMBL/GenBank/DDBJ whole genome shotgun (WGS) entry which is preliminary data.</text>
</comment>
<accession>A0A934NX15</accession>
<protein>
    <submittedName>
        <fullName evidence="2">Uncharacterized protein</fullName>
    </submittedName>
</protein>
<feature type="compositionally biased region" description="Polar residues" evidence="1">
    <location>
        <begin position="63"/>
        <end position="72"/>
    </location>
</feature>
<proteinExistence type="predicted"/>
<evidence type="ECO:0000313" key="3">
    <source>
        <dbReference type="Proteomes" id="UP000655868"/>
    </source>
</evidence>
<name>A0A934NX15_9NOCA</name>
<dbReference type="Proteomes" id="UP000655868">
    <property type="component" value="Unassembled WGS sequence"/>
</dbReference>
<dbReference type="RefSeq" id="WP_199708563.1">
    <property type="nucleotide sequence ID" value="NZ_JAEMNV010000015.1"/>
</dbReference>
<feature type="compositionally biased region" description="Basic and acidic residues" evidence="1">
    <location>
        <begin position="39"/>
        <end position="61"/>
    </location>
</feature>
<evidence type="ECO:0000256" key="1">
    <source>
        <dbReference type="SAM" id="MobiDB-lite"/>
    </source>
</evidence>
<gene>
    <name evidence="2" type="ORF">JGU71_28640</name>
</gene>
<dbReference type="AlphaFoldDB" id="A0A934NX15"/>
<keyword evidence="3" id="KW-1185">Reference proteome</keyword>
<evidence type="ECO:0000313" key="2">
    <source>
        <dbReference type="EMBL" id="MBJ8342865.1"/>
    </source>
</evidence>